<comment type="caution">
    <text evidence="1">The sequence shown here is derived from an EMBL/GenBank/DDBJ whole genome shotgun (WGS) entry which is preliminary data.</text>
</comment>
<name>A0A9P7SCG4_9HYPO</name>
<evidence type="ECO:0000313" key="1">
    <source>
        <dbReference type="EMBL" id="KAG5928533.1"/>
    </source>
</evidence>
<gene>
    <name evidence="1" type="ORF">E4U60_007748</name>
</gene>
<dbReference type="Proteomes" id="UP000706124">
    <property type="component" value="Unassembled WGS sequence"/>
</dbReference>
<proteinExistence type="predicted"/>
<keyword evidence="2" id="KW-1185">Reference proteome</keyword>
<dbReference type="OrthoDB" id="3796472at2759"/>
<organism evidence="1 2">
    <name type="scientific">Claviceps pazoutovae</name>
    <dbReference type="NCBI Taxonomy" id="1649127"/>
    <lineage>
        <taxon>Eukaryota</taxon>
        <taxon>Fungi</taxon>
        <taxon>Dikarya</taxon>
        <taxon>Ascomycota</taxon>
        <taxon>Pezizomycotina</taxon>
        <taxon>Sordariomycetes</taxon>
        <taxon>Hypocreomycetidae</taxon>
        <taxon>Hypocreales</taxon>
        <taxon>Clavicipitaceae</taxon>
        <taxon>Claviceps</taxon>
    </lineage>
</organism>
<dbReference type="AlphaFoldDB" id="A0A9P7SCG4"/>
<protein>
    <submittedName>
        <fullName evidence="1">Uncharacterized protein</fullName>
    </submittedName>
</protein>
<reference evidence="1 2" key="1">
    <citation type="journal article" date="2020" name="bioRxiv">
        <title>Whole genome comparisons of ergot fungi reveals the divergence and evolution of species within the genus Claviceps are the result of varying mechanisms driving genome evolution and host range expansion.</title>
        <authorList>
            <person name="Wyka S.A."/>
            <person name="Mondo S.J."/>
            <person name="Liu M."/>
            <person name="Dettman J."/>
            <person name="Nalam V."/>
            <person name="Broders K.D."/>
        </authorList>
    </citation>
    <scope>NUCLEOTIDE SEQUENCE [LARGE SCALE GENOMIC DNA]</scope>
    <source>
        <strain evidence="1 2">CCC 1485</strain>
    </source>
</reference>
<dbReference type="EMBL" id="SRPO01000912">
    <property type="protein sequence ID" value="KAG5928533.1"/>
    <property type="molecule type" value="Genomic_DNA"/>
</dbReference>
<sequence length="51" mass="5773">MDVLVEELDPTDKTGWWNQTQWVVHLGKSNLQHLSTDEPELKIAADAVDQA</sequence>
<accession>A0A9P7SCG4</accession>
<evidence type="ECO:0000313" key="2">
    <source>
        <dbReference type="Proteomes" id="UP000706124"/>
    </source>
</evidence>